<reference evidence="3 4" key="3">
    <citation type="submission" date="2023-06" db="EMBL/GenBank/DDBJ databases">
        <authorList>
            <person name="Zeman M."/>
            <person name="Kubasova T."/>
            <person name="Jahodarova E."/>
            <person name="Nykrynova M."/>
            <person name="Rychlik I."/>
        </authorList>
    </citation>
    <scope>NUCLEOTIDE SEQUENCE [LARGE SCALE GENOMIC DNA]</scope>
    <source>
        <strain evidence="3 4">ET340</strain>
    </source>
</reference>
<dbReference type="EMBL" id="JAUDCL010000050">
    <property type="protein sequence ID" value="MDM8202611.1"/>
    <property type="molecule type" value="Genomic_DNA"/>
</dbReference>
<proteinExistence type="predicted"/>
<evidence type="ECO:0000256" key="1">
    <source>
        <dbReference type="SAM" id="MobiDB-lite"/>
    </source>
</evidence>
<reference evidence="3 4" key="2">
    <citation type="submission" date="2023-06" db="EMBL/GenBank/DDBJ databases">
        <title>Identification and characterization of horizontal gene transfer across gut microbiota members of farm animals based on homology search.</title>
        <authorList>
            <person name="Schwarzerova J."/>
            <person name="Nykrynova M."/>
            <person name="Jureckova K."/>
            <person name="Cejkova D."/>
            <person name="Rychlik I."/>
        </authorList>
    </citation>
    <scope>NUCLEOTIDE SEQUENCE [LARGE SCALE GENOMIC DNA]</scope>
    <source>
        <strain evidence="3 4">ET340</strain>
    </source>
</reference>
<dbReference type="Proteomes" id="UP001529380">
    <property type="component" value="Unassembled WGS sequence"/>
</dbReference>
<accession>A0ABT7UUP6</accession>
<evidence type="ECO:0000259" key="2">
    <source>
        <dbReference type="Pfam" id="PF00882"/>
    </source>
</evidence>
<sequence>MPEGYTHIRTARAAARLANIEPADRAAFDCGANGPDMLFCYRVWRKSARRGEDLPKIGDRLHGENTGAFLQALLENAKTPAQQSYALGFLCHYAADCALHPYVVMITKPGAAYGMPGGHGYFEIALDSFLHQKDTGKRGVPVNDNTPALSEEALDGAAGLLQAGIRAALGLTVSRRALKDSFAHTRLLRRHFVSPLRVKYALFWLVEPLFGGRGFITGHITPAHLKGTGKNETPLPEVWEHPFTGEEQQADLAALLEQAERTGAAYMMAAQGYWQGKLRLEKVMGIIGSRSYLSGLEDEVSAPRVEEESSEPAQEAGLPQPDAPQQEPEETGEAKWRDIDIFDELDHNSVG</sequence>
<feature type="compositionally biased region" description="Basic and acidic residues" evidence="1">
    <location>
        <begin position="332"/>
        <end position="351"/>
    </location>
</feature>
<feature type="region of interest" description="Disordered" evidence="1">
    <location>
        <begin position="298"/>
        <end position="351"/>
    </location>
</feature>
<gene>
    <name evidence="3" type="ORF">QUW08_15110</name>
</gene>
<dbReference type="RefSeq" id="WP_289600834.1">
    <property type="nucleotide sequence ID" value="NZ_JAUDCL010000050.1"/>
</dbReference>
<name>A0ABT7UUP6_9FIRM</name>
<dbReference type="InterPro" id="IPR029002">
    <property type="entry name" value="PLPC/GPLD1"/>
</dbReference>
<dbReference type="Pfam" id="PF00882">
    <property type="entry name" value="Zn_dep_PLPC"/>
    <property type="match status" value="1"/>
</dbReference>
<protein>
    <submittedName>
        <fullName evidence="3">Zinc dependent phospholipase C family protein</fullName>
    </submittedName>
</protein>
<keyword evidence="4" id="KW-1185">Reference proteome</keyword>
<reference evidence="4" key="1">
    <citation type="submission" date="2023-06" db="EMBL/GenBank/DDBJ databases">
        <title>Identification and characterization of horizontal gene transfer across gut microbiota members of farm animals based on homology search.</title>
        <authorList>
            <person name="Zeman M."/>
            <person name="Kubasova T."/>
            <person name="Jahodarova E."/>
            <person name="Nykrynova M."/>
            <person name="Rychlik I."/>
        </authorList>
    </citation>
    <scope>NUCLEOTIDE SEQUENCE [LARGE SCALE GENOMIC DNA]</scope>
    <source>
        <strain evidence="4">ET340</strain>
    </source>
</reference>
<feature type="domain" description="Phospholipase C/D" evidence="2">
    <location>
        <begin position="6"/>
        <end position="148"/>
    </location>
</feature>
<organism evidence="3 4">
    <name type="scientific">Allofournierella massiliensis</name>
    <dbReference type="NCBI Taxonomy" id="1650663"/>
    <lineage>
        <taxon>Bacteria</taxon>
        <taxon>Bacillati</taxon>
        <taxon>Bacillota</taxon>
        <taxon>Clostridia</taxon>
        <taxon>Eubacteriales</taxon>
        <taxon>Oscillospiraceae</taxon>
        <taxon>Allofournierella</taxon>
    </lineage>
</organism>
<comment type="caution">
    <text evidence="3">The sequence shown here is derived from an EMBL/GenBank/DDBJ whole genome shotgun (WGS) entry which is preliminary data.</text>
</comment>
<evidence type="ECO:0000313" key="4">
    <source>
        <dbReference type="Proteomes" id="UP001529380"/>
    </source>
</evidence>
<evidence type="ECO:0000313" key="3">
    <source>
        <dbReference type="EMBL" id="MDM8202611.1"/>
    </source>
</evidence>